<evidence type="ECO:0000313" key="1">
    <source>
        <dbReference type="EMBL" id="RZG63975.1"/>
    </source>
</evidence>
<protein>
    <submittedName>
        <fullName evidence="1">Uncharacterized protein</fullName>
    </submittedName>
</protein>
<organism evidence="1 2">
    <name type="scientific">Acinetobacter bouvetii</name>
    <dbReference type="NCBI Taxonomy" id="202951"/>
    <lineage>
        <taxon>Bacteria</taxon>
        <taxon>Pseudomonadati</taxon>
        <taxon>Pseudomonadota</taxon>
        <taxon>Gammaproteobacteria</taxon>
        <taxon>Moraxellales</taxon>
        <taxon>Moraxellaceae</taxon>
        <taxon>Acinetobacter</taxon>
    </lineage>
</organism>
<reference evidence="1 2" key="1">
    <citation type="submission" date="2019-02" db="EMBL/GenBank/DDBJ databases">
        <title>The Batch Genome Submission of Acinetobacter spp. strains.</title>
        <authorList>
            <person name="Qin J."/>
            <person name="Hu Y."/>
            <person name="Ye H."/>
            <person name="Wei L."/>
            <person name="Feng Y."/>
            <person name="Zong Z."/>
        </authorList>
    </citation>
    <scope>NUCLEOTIDE SEQUENCE [LARGE SCALE GENOMIC DNA]</scope>
    <source>
        <strain evidence="1 2">WCHABo060081</strain>
    </source>
</reference>
<dbReference type="EMBL" id="SGSU01000030">
    <property type="protein sequence ID" value="RZG63975.1"/>
    <property type="molecule type" value="Genomic_DNA"/>
</dbReference>
<name>A0A4Q7APN9_9GAMM</name>
<comment type="caution">
    <text evidence="1">The sequence shown here is derived from an EMBL/GenBank/DDBJ whole genome shotgun (WGS) entry which is preliminary data.</text>
</comment>
<accession>A0A4Q7APN9</accession>
<dbReference type="AlphaFoldDB" id="A0A4Q7APN9"/>
<evidence type="ECO:0000313" key="2">
    <source>
        <dbReference type="Proteomes" id="UP000293483"/>
    </source>
</evidence>
<sequence length="126" mass="13918">MNNLLLKNIVYLLNMEPDKYADGADGVTLSVNGTLITGKLIPREFFYDAKQNSMLKAIIGPEPKDDSEQNNDDVDLNVQIEKLTLLHLKDAFYVMGSQRIPSTGGIYIAINIDSIDAYSMGDLSFG</sequence>
<gene>
    <name evidence="1" type="ORF">EXE25_18115</name>
</gene>
<proteinExistence type="predicted"/>
<dbReference type="Proteomes" id="UP000293483">
    <property type="component" value="Unassembled WGS sequence"/>
</dbReference>
<dbReference type="RefSeq" id="WP_130148696.1">
    <property type="nucleotide sequence ID" value="NZ_SGSU01000030.1"/>
</dbReference>